<keyword evidence="6" id="KW-0694">RNA-binding</keyword>
<evidence type="ECO:0000259" key="9">
    <source>
        <dbReference type="PROSITE" id="PS50011"/>
    </source>
</evidence>
<evidence type="ECO:0000313" key="11">
    <source>
        <dbReference type="EMBL" id="NWX31309.1"/>
    </source>
</evidence>
<protein>
    <submittedName>
        <fullName evidence="11">E2AK2 kinase</fullName>
    </submittedName>
</protein>
<gene>
    <name evidence="11" type="primary">Eif2ak2</name>
    <name evidence="11" type="ORF">NOTCIN_R10545</name>
</gene>
<dbReference type="InterPro" id="IPR017441">
    <property type="entry name" value="Protein_kinase_ATP_BS"/>
</dbReference>
<evidence type="ECO:0000256" key="5">
    <source>
        <dbReference type="ARBA" id="ARBA00037982"/>
    </source>
</evidence>
<keyword evidence="3 11" id="KW-0418">Kinase</keyword>
<comment type="similarity">
    <text evidence="5">Belongs to the protein kinase superfamily. Ser/Thr protein kinase family. GCN2 subfamily.</text>
</comment>
<dbReference type="PANTHER" id="PTHR11042:SF163">
    <property type="entry name" value="INTERFERON-INDUCED, DOUBLE-STRANDED RNA-ACTIVATED PROTEIN KINASE"/>
    <property type="match status" value="1"/>
</dbReference>
<dbReference type="PROSITE" id="PS50011">
    <property type="entry name" value="PROTEIN_KINASE_DOM"/>
    <property type="match status" value="1"/>
</dbReference>
<evidence type="ECO:0000256" key="6">
    <source>
        <dbReference type="PROSITE-ProRule" id="PRU00266"/>
    </source>
</evidence>
<proteinExistence type="inferred from homology"/>
<dbReference type="InterPro" id="IPR011009">
    <property type="entry name" value="Kinase-like_dom_sf"/>
</dbReference>
<feature type="compositionally biased region" description="Polar residues" evidence="8">
    <location>
        <begin position="246"/>
        <end position="258"/>
    </location>
</feature>
<feature type="binding site" evidence="7">
    <location>
        <position position="306"/>
    </location>
    <ligand>
        <name>ATP</name>
        <dbReference type="ChEBI" id="CHEBI:30616"/>
    </ligand>
</feature>
<dbReference type="GO" id="GO:0004694">
    <property type="term" value="F:eukaryotic translation initiation factor 2alpha kinase activity"/>
    <property type="evidence" value="ECO:0007669"/>
    <property type="project" value="TreeGrafter"/>
</dbReference>
<name>A0A7K6V9I9_9PASS</name>
<dbReference type="OrthoDB" id="341578at2759"/>
<dbReference type="Gene3D" id="1.10.510.10">
    <property type="entry name" value="Transferase(Phosphotransferase) domain 1"/>
    <property type="match status" value="1"/>
</dbReference>
<dbReference type="GO" id="GO:0005524">
    <property type="term" value="F:ATP binding"/>
    <property type="evidence" value="ECO:0007669"/>
    <property type="project" value="UniProtKB-UniRule"/>
</dbReference>
<keyword evidence="2 7" id="KW-0547">Nucleotide-binding</keyword>
<keyword evidence="1" id="KW-0808">Transferase</keyword>
<dbReference type="Gene3D" id="3.30.200.20">
    <property type="entry name" value="Phosphorylase Kinase, domain 1"/>
    <property type="match status" value="1"/>
</dbReference>
<comment type="caution">
    <text evidence="11">The sequence shown here is derived from an EMBL/GenBank/DDBJ whole genome shotgun (WGS) entry which is preliminary data.</text>
</comment>
<reference evidence="11 12" key="1">
    <citation type="submission" date="2019-09" db="EMBL/GenBank/DDBJ databases">
        <title>Bird 10,000 Genomes (B10K) Project - Family phase.</title>
        <authorList>
            <person name="Zhang G."/>
        </authorList>
    </citation>
    <scope>NUCLEOTIDE SEQUENCE [LARGE SCALE GENOMIC DNA]</scope>
    <source>
        <strain evidence="11">B10K-DU-029-75</strain>
    </source>
</reference>
<organism evidence="11 12">
    <name type="scientific">Notiomystis cincta</name>
    <dbReference type="NCBI Taxonomy" id="366454"/>
    <lineage>
        <taxon>Eukaryota</taxon>
        <taxon>Metazoa</taxon>
        <taxon>Chordata</taxon>
        <taxon>Craniata</taxon>
        <taxon>Vertebrata</taxon>
        <taxon>Euteleostomi</taxon>
        <taxon>Archelosauria</taxon>
        <taxon>Archosauria</taxon>
        <taxon>Dinosauria</taxon>
        <taxon>Saurischia</taxon>
        <taxon>Theropoda</taxon>
        <taxon>Coelurosauria</taxon>
        <taxon>Aves</taxon>
        <taxon>Neognathae</taxon>
        <taxon>Neoaves</taxon>
        <taxon>Telluraves</taxon>
        <taxon>Australaves</taxon>
        <taxon>Passeriformes</taxon>
        <taxon>Notiomystidae</taxon>
        <taxon>Notiomystis</taxon>
    </lineage>
</organism>
<dbReference type="EMBL" id="VZRX01011078">
    <property type="protein sequence ID" value="NWX31309.1"/>
    <property type="molecule type" value="Genomic_DNA"/>
</dbReference>
<dbReference type="GO" id="GO:0003723">
    <property type="term" value="F:RNA binding"/>
    <property type="evidence" value="ECO:0007669"/>
    <property type="project" value="UniProtKB-UniRule"/>
</dbReference>
<keyword evidence="12" id="KW-1185">Reference proteome</keyword>
<dbReference type="PROSITE" id="PS50137">
    <property type="entry name" value="DS_RBD"/>
    <property type="match status" value="2"/>
</dbReference>
<evidence type="ECO:0000256" key="3">
    <source>
        <dbReference type="ARBA" id="ARBA00022777"/>
    </source>
</evidence>
<dbReference type="PROSITE" id="PS00108">
    <property type="entry name" value="PROTEIN_KINASE_ST"/>
    <property type="match status" value="1"/>
</dbReference>
<dbReference type="Proteomes" id="UP000579558">
    <property type="component" value="Unassembled WGS sequence"/>
</dbReference>
<sequence length="546" mass="61670">MDREYMKMINKHCQMLKLAVTYDTINMTGPSHDPEFTVVVRINGEEYGTGTGKSKKEAKAVAAKNTWAMLDKHHESSSNTAAAELMTAQITLSPASEKDYVSLLNTFAQKTLQIVDYPNKTRTGDAHAPTFFVSCTISGRLYGRGSGPSLGAAKQAAAKEACEKVNKKRFLIVYSFNNRNEGEYFKVLFYPLFFSKSNSGFGDSAAKLVEQVKDVAICEKPSPSQVKKLAANFACVRHEEMEEGMSHSNASFPDMNTSTREENGSPHTVNKTFLSLFEKIEPIGVGGFGNVFKATSKCDKTTYAIKRVEFTEKVEREAVGLARLTHENIVRYHCSWNGPDYINYPDSSQNSHKTICCLFIQMEFCEQGTLEKWIEKNRKDRKYHVMAQNKFLQIVKGVEYIHSEKLIHRDLKPQNIFISHDNKIKIGDFGLVTSVAFETLTENRGTKSYMAPEQSGDKYGQEVDIYALGLIWFEILSAFTCHEKTKVWPSVRKGELSECFTNQFPSEAPIIKKMLCTNPLGRIPISRLLDFVKFVDKEKELRNFSC</sequence>
<evidence type="ECO:0000256" key="1">
    <source>
        <dbReference type="ARBA" id="ARBA00022679"/>
    </source>
</evidence>
<dbReference type="Pfam" id="PF00035">
    <property type="entry name" value="dsrm"/>
    <property type="match status" value="2"/>
</dbReference>
<dbReference type="SUPFAM" id="SSF56112">
    <property type="entry name" value="Protein kinase-like (PK-like)"/>
    <property type="match status" value="1"/>
</dbReference>
<feature type="domain" description="DRBM" evidence="10">
    <location>
        <begin position="99"/>
        <end position="167"/>
    </location>
</feature>
<dbReference type="InterPro" id="IPR014720">
    <property type="entry name" value="dsRBD_dom"/>
</dbReference>
<feature type="non-terminal residue" evidence="11">
    <location>
        <position position="546"/>
    </location>
</feature>
<dbReference type="AlphaFoldDB" id="A0A7K6V9I9"/>
<accession>A0A7K6V9I9</accession>
<dbReference type="InterPro" id="IPR050339">
    <property type="entry name" value="CC_SR_Kinase"/>
</dbReference>
<dbReference type="Gene3D" id="3.30.160.20">
    <property type="match status" value="2"/>
</dbReference>
<dbReference type="PANTHER" id="PTHR11042">
    <property type="entry name" value="EUKARYOTIC TRANSLATION INITIATION FACTOR 2-ALPHA KINASE EIF2-ALPHA KINASE -RELATED"/>
    <property type="match status" value="1"/>
</dbReference>
<feature type="region of interest" description="Disordered" evidence="8">
    <location>
        <begin position="246"/>
        <end position="266"/>
    </location>
</feature>
<evidence type="ECO:0000256" key="2">
    <source>
        <dbReference type="ARBA" id="ARBA00022741"/>
    </source>
</evidence>
<dbReference type="InterPro" id="IPR008271">
    <property type="entry name" value="Ser/Thr_kinase_AS"/>
</dbReference>
<evidence type="ECO:0000256" key="7">
    <source>
        <dbReference type="PROSITE-ProRule" id="PRU10141"/>
    </source>
</evidence>
<feature type="domain" description="DRBM" evidence="10">
    <location>
        <begin position="4"/>
        <end position="72"/>
    </location>
</feature>
<dbReference type="Pfam" id="PF00069">
    <property type="entry name" value="Pkinase"/>
    <property type="match status" value="1"/>
</dbReference>
<dbReference type="SMART" id="SM00220">
    <property type="entry name" value="S_TKc"/>
    <property type="match status" value="1"/>
</dbReference>
<evidence type="ECO:0000256" key="8">
    <source>
        <dbReference type="SAM" id="MobiDB-lite"/>
    </source>
</evidence>
<evidence type="ECO:0000313" key="12">
    <source>
        <dbReference type="Proteomes" id="UP000579558"/>
    </source>
</evidence>
<dbReference type="SUPFAM" id="SSF54768">
    <property type="entry name" value="dsRNA-binding domain-like"/>
    <property type="match status" value="2"/>
</dbReference>
<dbReference type="PROSITE" id="PS00107">
    <property type="entry name" value="PROTEIN_KINASE_ATP"/>
    <property type="match status" value="1"/>
</dbReference>
<keyword evidence="4 7" id="KW-0067">ATP-binding</keyword>
<feature type="domain" description="Protein kinase" evidence="9">
    <location>
        <begin position="277"/>
        <end position="535"/>
    </location>
</feature>
<dbReference type="InterPro" id="IPR000719">
    <property type="entry name" value="Prot_kinase_dom"/>
</dbReference>
<dbReference type="GO" id="GO:0005634">
    <property type="term" value="C:nucleus"/>
    <property type="evidence" value="ECO:0007669"/>
    <property type="project" value="TreeGrafter"/>
</dbReference>
<dbReference type="GO" id="GO:0005737">
    <property type="term" value="C:cytoplasm"/>
    <property type="evidence" value="ECO:0007669"/>
    <property type="project" value="TreeGrafter"/>
</dbReference>
<evidence type="ECO:0000259" key="10">
    <source>
        <dbReference type="PROSITE" id="PS50137"/>
    </source>
</evidence>
<dbReference type="SMART" id="SM00358">
    <property type="entry name" value="DSRM"/>
    <property type="match status" value="2"/>
</dbReference>
<feature type="non-terminal residue" evidence="11">
    <location>
        <position position="1"/>
    </location>
</feature>
<evidence type="ECO:0000256" key="4">
    <source>
        <dbReference type="ARBA" id="ARBA00022840"/>
    </source>
</evidence>